<keyword evidence="1" id="KW-1133">Transmembrane helix</keyword>
<evidence type="ECO:0000256" key="1">
    <source>
        <dbReference type="SAM" id="Phobius"/>
    </source>
</evidence>
<dbReference type="Gene3D" id="3.90.1310.10">
    <property type="entry name" value="Penicillin-binding protein 2a (Domain 2)"/>
    <property type="match status" value="1"/>
</dbReference>
<evidence type="ECO:0000259" key="2">
    <source>
        <dbReference type="Pfam" id="PF00905"/>
    </source>
</evidence>
<dbReference type="Gene3D" id="3.40.710.10">
    <property type="entry name" value="DD-peptidase/beta-lactamase superfamily"/>
    <property type="match status" value="1"/>
</dbReference>
<keyword evidence="1" id="KW-0812">Transmembrane</keyword>
<dbReference type="PANTHER" id="PTHR30627">
    <property type="entry name" value="PEPTIDOGLYCAN D,D-TRANSPEPTIDASE"/>
    <property type="match status" value="1"/>
</dbReference>
<dbReference type="GO" id="GO:0016757">
    <property type="term" value="F:glycosyltransferase activity"/>
    <property type="evidence" value="ECO:0007669"/>
    <property type="project" value="UniProtKB-KW"/>
</dbReference>
<comment type="caution">
    <text evidence="3">The sequence shown here is derived from an EMBL/GenBank/DDBJ whole genome shotgun (WGS) entry which is preliminary data.</text>
</comment>
<dbReference type="Pfam" id="PF00905">
    <property type="entry name" value="Transpeptidase"/>
    <property type="match status" value="1"/>
</dbReference>
<dbReference type="InterPro" id="IPR001460">
    <property type="entry name" value="PCN-bd_Tpept"/>
</dbReference>
<reference evidence="3 4" key="1">
    <citation type="submission" date="2021-04" db="EMBL/GenBank/DDBJ databases">
        <authorList>
            <person name="Rakotoarivonina H."/>
        </authorList>
    </citation>
    <scope>NUCLEOTIDE SEQUENCE [LARGE SCALE GENOMIC DNA]</scope>
    <source>
        <strain evidence="3 4">XE</strain>
    </source>
</reference>
<dbReference type="PANTHER" id="PTHR30627:SF24">
    <property type="entry name" value="PENICILLIN-BINDING PROTEIN 4B"/>
    <property type="match status" value="1"/>
</dbReference>
<feature type="transmembrane region" description="Helical" evidence="1">
    <location>
        <begin position="12"/>
        <end position="33"/>
    </location>
</feature>
<name>A0ABN7S4S7_THEXY</name>
<keyword evidence="3" id="KW-0328">Glycosyltransferase</keyword>
<dbReference type="RefSeq" id="WP_213486371.1">
    <property type="nucleotide sequence ID" value="NZ_CAJRAY010000091.1"/>
</dbReference>
<protein>
    <submittedName>
        <fullName evidence="3">Penicillin-binding protein 4B</fullName>
        <ecNumber evidence="3">2.4.1.129</ecNumber>
    </submittedName>
</protein>
<dbReference type="InterPro" id="IPR050515">
    <property type="entry name" value="Beta-lactam/transpept"/>
</dbReference>
<keyword evidence="4" id="KW-1185">Reference proteome</keyword>
<feature type="domain" description="Penicillin-binding protein transpeptidase" evidence="2">
    <location>
        <begin position="275"/>
        <end position="590"/>
    </location>
</feature>
<dbReference type="Proteomes" id="UP000681526">
    <property type="component" value="Unassembled WGS sequence"/>
</dbReference>
<sequence length="604" mass="63695">MKQDRTERRIRRIGLLGVAATIAAAVLVCRLAWLQVLPGVLPAAADVTERAVVSRFDRLVADTGRGRIVDKSGVSLVGLPYPALAAFPVSGPRGAAGQYAQLAEAVGMPPDELRSWLESLAEPAFLMDREGRAPLPLHGQSASMAEKAGLAGVYVLPYTPRDSSILGAQHVVGFVSQDPGRLAELYAEEAARGEMPLDAKIGGMGLERSLEKLLRGSGPVIAQRRRNAGGDPVPGSLRIVQGRSGYYPLTVRTTLDGRLQRELSALADRAGLEEGAIVVLDAATGDIAAMVSRPAYDPLRIAPGLPGTENHALRAAAPGSIFKLVTLAAALDAGVVHPKERFRCDGEYGRYGLSCWKEGGHGVLTLEEAFAQSCNVAFAQIAERLAPEQLAAAADRLGFGRPLVRPIRWPGAGGEVRPLPEEESGRVFAGRPDARDGGLLVQTAIGQRDAAATPLQAAAAVVALLHGGRVPAPRIVADIRYASGGRMAAFGTAESPSRFGRVSPRTAAFLLHGMEAVVREGTGRALRDAAWPLAGKSGTAQAMKDGRPVNHQWFAGFGPVGRPRYAAAVVALNRPEGSEHQAVLLFRQVMDILAAHEESSASVR</sequence>
<dbReference type="SUPFAM" id="SSF56601">
    <property type="entry name" value="beta-lactamase/transpeptidase-like"/>
    <property type="match status" value="1"/>
</dbReference>
<proteinExistence type="predicted"/>
<dbReference type="EC" id="2.4.1.129" evidence="3"/>
<dbReference type="SUPFAM" id="SSF56519">
    <property type="entry name" value="Penicillin binding protein dimerisation domain"/>
    <property type="match status" value="1"/>
</dbReference>
<dbReference type="InterPro" id="IPR012338">
    <property type="entry name" value="Beta-lactam/transpept-like"/>
</dbReference>
<gene>
    <name evidence="3" type="primary">txxe 3478-pbpI</name>
    <name evidence="3" type="ORF">TXXE_17765</name>
</gene>
<evidence type="ECO:0000313" key="4">
    <source>
        <dbReference type="Proteomes" id="UP000681526"/>
    </source>
</evidence>
<accession>A0ABN7S4S7</accession>
<keyword evidence="3" id="KW-0808">Transferase</keyword>
<organism evidence="3 4">
    <name type="scientific">Thermobacillus xylanilyticus</name>
    <dbReference type="NCBI Taxonomy" id="76633"/>
    <lineage>
        <taxon>Bacteria</taxon>
        <taxon>Bacillati</taxon>
        <taxon>Bacillota</taxon>
        <taxon>Bacilli</taxon>
        <taxon>Bacillales</taxon>
        <taxon>Paenibacillaceae</taxon>
        <taxon>Thermobacillus</taxon>
    </lineage>
</organism>
<keyword evidence="1" id="KW-0472">Membrane</keyword>
<dbReference type="EMBL" id="CAJRAY010000091">
    <property type="protein sequence ID" value="CAG5092183.1"/>
    <property type="molecule type" value="Genomic_DNA"/>
</dbReference>
<evidence type="ECO:0000313" key="3">
    <source>
        <dbReference type="EMBL" id="CAG5092183.1"/>
    </source>
</evidence>
<dbReference type="InterPro" id="IPR036138">
    <property type="entry name" value="PBP_dimer_sf"/>
</dbReference>